<accession>A0AAW2VW70</accession>
<gene>
    <name evidence="1" type="ORF">Slati_2688600</name>
</gene>
<dbReference type="PANTHER" id="PTHR33116">
    <property type="entry name" value="REVERSE TRANSCRIPTASE ZINC-BINDING DOMAIN-CONTAINING PROTEIN-RELATED-RELATED"/>
    <property type="match status" value="1"/>
</dbReference>
<evidence type="ECO:0000313" key="1">
    <source>
        <dbReference type="EMBL" id="KAL0433543.1"/>
    </source>
</evidence>
<dbReference type="PANTHER" id="PTHR33116:SF86">
    <property type="entry name" value="REVERSE TRANSCRIPTASE DOMAIN-CONTAINING PROTEIN"/>
    <property type="match status" value="1"/>
</dbReference>
<proteinExistence type="predicted"/>
<dbReference type="EMBL" id="JACGWN010000009">
    <property type="protein sequence ID" value="KAL0433543.1"/>
    <property type="molecule type" value="Genomic_DNA"/>
</dbReference>
<name>A0AAW2VW70_9LAMI</name>
<organism evidence="1">
    <name type="scientific">Sesamum latifolium</name>
    <dbReference type="NCBI Taxonomy" id="2727402"/>
    <lineage>
        <taxon>Eukaryota</taxon>
        <taxon>Viridiplantae</taxon>
        <taxon>Streptophyta</taxon>
        <taxon>Embryophyta</taxon>
        <taxon>Tracheophyta</taxon>
        <taxon>Spermatophyta</taxon>
        <taxon>Magnoliopsida</taxon>
        <taxon>eudicotyledons</taxon>
        <taxon>Gunneridae</taxon>
        <taxon>Pentapetalae</taxon>
        <taxon>asterids</taxon>
        <taxon>lamiids</taxon>
        <taxon>Lamiales</taxon>
        <taxon>Pedaliaceae</taxon>
        <taxon>Sesamum</taxon>
    </lineage>
</organism>
<protein>
    <submittedName>
        <fullName evidence="1">Uncharacterized protein</fullName>
    </submittedName>
</protein>
<reference evidence="1" key="2">
    <citation type="journal article" date="2024" name="Plant">
        <title>Genomic evolution and insights into agronomic trait innovations of Sesamum species.</title>
        <authorList>
            <person name="Miao H."/>
            <person name="Wang L."/>
            <person name="Qu L."/>
            <person name="Liu H."/>
            <person name="Sun Y."/>
            <person name="Le M."/>
            <person name="Wang Q."/>
            <person name="Wei S."/>
            <person name="Zheng Y."/>
            <person name="Lin W."/>
            <person name="Duan Y."/>
            <person name="Cao H."/>
            <person name="Xiong S."/>
            <person name="Wang X."/>
            <person name="Wei L."/>
            <person name="Li C."/>
            <person name="Ma Q."/>
            <person name="Ju M."/>
            <person name="Zhao R."/>
            <person name="Li G."/>
            <person name="Mu C."/>
            <person name="Tian Q."/>
            <person name="Mei H."/>
            <person name="Zhang T."/>
            <person name="Gao T."/>
            <person name="Zhang H."/>
        </authorList>
    </citation>
    <scope>NUCLEOTIDE SEQUENCE</scope>
    <source>
        <strain evidence="1">KEN1</strain>
    </source>
</reference>
<comment type="caution">
    <text evidence="1">The sequence shown here is derived from an EMBL/GenBank/DDBJ whole genome shotgun (WGS) entry which is preliminary data.</text>
</comment>
<reference evidence="1" key="1">
    <citation type="submission" date="2020-06" db="EMBL/GenBank/DDBJ databases">
        <authorList>
            <person name="Li T."/>
            <person name="Hu X."/>
            <person name="Zhang T."/>
            <person name="Song X."/>
            <person name="Zhang H."/>
            <person name="Dai N."/>
            <person name="Sheng W."/>
            <person name="Hou X."/>
            <person name="Wei L."/>
        </authorList>
    </citation>
    <scope>NUCLEOTIDE SEQUENCE</scope>
    <source>
        <strain evidence="1">KEN1</strain>
        <tissue evidence="1">Leaf</tissue>
    </source>
</reference>
<sequence length="116" mass="12989">MANFFWHGGKESKLHWMAWAKLCKSKAQGGLGFRQLKEFNLALLAKQAWRVALCPGNILHAVIGQKYFPGATFFEARLGASPSYTWRSIWDSRDILAAGIRWKIGDGNDVCIVGHP</sequence>
<dbReference type="AlphaFoldDB" id="A0AAW2VW70"/>